<sequence length="112" mass="12453">MGGGIYPNMLCAHPPFQIDGNFGFAAAVAEMLIQSRKGHFLLLPALPDEWKDGKVGGMKAQGDITVDFEWREGRIHRVRLCSSREQKVTLECNGISKTVFLKPDGTENMIFD</sequence>
<feature type="domain" description="Alpha fucosidase A-like C-terminal" evidence="1">
    <location>
        <begin position="34"/>
        <end position="94"/>
    </location>
</feature>
<evidence type="ECO:0000259" key="2">
    <source>
        <dbReference type="Pfam" id="PF22124"/>
    </source>
</evidence>
<evidence type="ECO:0000259" key="1">
    <source>
        <dbReference type="Pfam" id="PF21307"/>
    </source>
</evidence>
<dbReference type="Gene3D" id="2.60.40.1180">
    <property type="entry name" value="Golgi alpha-mannosidase II"/>
    <property type="match status" value="1"/>
</dbReference>
<dbReference type="InterPro" id="IPR054363">
    <property type="entry name" value="GH95_cat"/>
</dbReference>
<name>A0A174FCW0_9FIRM</name>
<gene>
    <name evidence="3" type="ORF">ERS852394_02251</name>
</gene>
<proteinExistence type="predicted"/>
<dbReference type="EMBL" id="CYZD01000011">
    <property type="protein sequence ID" value="CUO45995.1"/>
    <property type="molecule type" value="Genomic_DNA"/>
</dbReference>
<evidence type="ECO:0000313" key="3">
    <source>
        <dbReference type="EMBL" id="CUO45995.1"/>
    </source>
</evidence>
<dbReference type="Proteomes" id="UP000095409">
    <property type="component" value="Unassembled WGS sequence"/>
</dbReference>
<organism evidence="3 4">
    <name type="scientific">Blautia obeum</name>
    <dbReference type="NCBI Taxonomy" id="40520"/>
    <lineage>
        <taxon>Bacteria</taxon>
        <taxon>Bacillati</taxon>
        <taxon>Bacillota</taxon>
        <taxon>Clostridia</taxon>
        <taxon>Lachnospirales</taxon>
        <taxon>Lachnospiraceae</taxon>
        <taxon>Blautia</taxon>
    </lineage>
</organism>
<dbReference type="AlphaFoldDB" id="A0A174FCW0"/>
<dbReference type="SUPFAM" id="SSF48208">
    <property type="entry name" value="Six-hairpin glycosidases"/>
    <property type="match status" value="1"/>
</dbReference>
<protein>
    <recommendedName>
        <fullName evidence="5">Glycosyl hydrolase family 95 N-terminal domain-containing protein</fullName>
    </recommendedName>
</protein>
<feature type="domain" description="Glycosyl hydrolase family 95 catalytic" evidence="2">
    <location>
        <begin position="3"/>
        <end position="32"/>
    </location>
</feature>
<dbReference type="PANTHER" id="PTHR31084:SF0">
    <property type="entry name" value="ALPHA-L-FUCOSIDASE 2"/>
    <property type="match status" value="1"/>
</dbReference>
<dbReference type="Pfam" id="PF21307">
    <property type="entry name" value="Glyco_hydro_95_C"/>
    <property type="match status" value="1"/>
</dbReference>
<dbReference type="RefSeq" id="WP_330605936.1">
    <property type="nucleotide sequence ID" value="NZ_JADPEA010000059.1"/>
</dbReference>
<accession>A0A174FCW0</accession>
<dbReference type="InterPro" id="IPR008928">
    <property type="entry name" value="6-hairpin_glycosidase_sf"/>
</dbReference>
<dbReference type="Pfam" id="PF22124">
    <property type="entry name" value="Glyco_hydro_95_cat"/>
    <property type="match status" value="1"/>
</dbReference>
<dbReference type="GO" id="GO:0005975">
    <property type="term" value="P:carbohydrate metabolic process"/>
    <property type="evidence" value="ECO:0007669"/>
    <property type="project" value="InterPro"/>
</dbReference>
<evidence type="ECO:0008006" key="5">
    <source>
        <dbReference type="Google" id="ProtNLM"/>
    </source>
</evidence>
<dbReference type="InterPro" id="IPR049053">
    <property type="entry name" value="AFCA-like_C"/>
</dbReference>
<dbReference type="GO" id="GO:0004560">
    <property type="term" value="F:alpha-L-fucosidase activity"/>
    <property type="evidence" value="ECO:0007669"/>
    <property type="project" value="TreeGrafter"/>
</dbReference>
<evidence type="ECO:0000313" key="4">
    <source>
        <dbReference type="Proteomes" id="UP000095409"/>
    </source>
</evidence>
<dbReference type="PANTHER" id="PTHR31084">
    <property type="entry name" value="ALPHA-L-FUCOSIDASE 2"/>
    <property type="match status" value="1"/>
</dbReference>
<dbReference type="InterPro" id="IPR013780">
    <property type="entry name" value="Glyco_hydro_b"/>
</dbReference>
<reference evidence="3 4" key="1">
    <citation type="submission" date="2015-09" db="EMBL/GenBank/DDBJ databases">
        <authorList>
            <consortium name="Pathogen Informatics"/>
        </authorList>
    </citation>
    <scope>NUCLEOTIDE SEQUENCE [LARGE SCALE GENOMIC DNA]</scope>
    <source>
        <strain evidence="3 4">2789STDY5608837</strain>
    </source>
</reference>